<keyword evidence="3" id="KW-0472">Membrane</keyword>
<feature type="compositionally biased region" description="Polar residues" evidence="4">
    <location>
        <begin position="94"/>
        <end position="108"/>
    </location>
</feature>
<evidence type="ECO:0000256" key="1">
    <source>
        <dbReference type="ARBA" id="ARBA00004380"/>
    </source>
</evidence>
<evidence type="ECO:0000259" key="5">
    <source>
        <dbReference type="Pfam" id="PF19036"/>
    </source>
</evidence>
<sequence length="663" mass="72150">MDEQRASRRDSRRTPPPPLRSQPSSSRIRIASRAPSRSGASTPLPTTTITDIPAVPSLSANLHSETSSIINIDTSSSEGILVQDAGTDPDVEDNTVNAPGQLTSSAGDASSKKNLRDQLRRTLSQRPAPLASPRSRAPSHVAKVVAPEELVSPPCDSAYAPRQYFVLTDAGKQVFTSRGPETSADPDVNPDTTTNIVGIIQALISVFLDDDNDKLRAINAGKTRITFLLRPPLYYACVSSWGEPESVTRSHMEYLHLQILSIVTGAQLRRMFERRTNVDLGRLLAGADSFLTSLITRMEFDLAMATSSLHCLKLEPGLRKRAADILIPPKGTKDILYILLVARDRVVSLVRPKKHSVHPADVHIILNTLHSPSIYNSPASSLWIPMCLPKFNSGSFVNACISFLDRSGDTPSSSSGQSSQSQPEETGIALVCVSGGQQTFDTIRHWCDSVVEKLSNEGVLDHLNHAISGHRRGTTTPPSKNPTRPHSSNSTSTFASASSSLQSPSSRLKPPTSMNRVSSGIGSHPGWVPSPAFAGGTTDYSVSNLGIPGLRHFVYKARPLVQITHPVYDDVYGEEDERRRLITLYQLLHDNIHAKSGQGEGLKLQYFKTDKEAVMGWITQAFELYIAVSPLLPKSAAVNAANAVARWVKKEEARLFLRDAPVF</sequence>
<feature type="compositionally biased region" description="Basic and acidic residues" evidence="4">
    <location>
        <begin position="1"/>
        <end position="13"/>
    </location>
</feature>
<dbReference type="InterPro" id="IPR043970">
    <property type="entry name" value="FUZ/MON1/HPS1_longin_3"/>
</dbReference>
<evidence type="ECO:0000256" key="3">
    <source>
        <dbReference type="RuleBase" id="RU367048"/>
    </source>
</evidence>
<reference evidence="8 9" key="1">
    <citation type="journal article" date="2019" name="Nat. Ecol. Evol.">
        <title>Megaphylogeny resolves global patterns of mushroom evolution.</title>
        <authorList>
            <person name="Varga T."/>
            <person name="Krizsan K."/>
            <person name="Foldi C."/>
            <person name="Dima B."/>
            <person name="Sanchez-Garcia M."/>
            <person name="Sanchez-Ramirez S."/>
            <person name="Szollosi G.J."/>
            <person name="Szarkandi J.G."/>
            <person name="Papp V."/>
            <person name="Albert L."/>
            <person name="Andreopoulos W."/>
            <person name="Angelini C."/>
            <person name="Antonin V."/>
            <person name="Barry K.W."/>
            <person name="Bougher N.L."/>
            <person name="Buchanan P."/>
            <person name="Buyck B."/>
            <person name="Bense V."/>
            <person name="Catcheside P."/>
            <person name="Chovatia M."/>
            <person name="Cooper J."/>
            <person name="Damon W."/>
            <person name="Desjardin D."/>
            <person name="Finy P."/>
            <person name="Geml J."/>
            <person name="Haridas S."/>
            <person name="Hughes K."/>
            <person name="Justo A."/>
            <person name="Karasinski D."/>
            <person name="Kautmanova I."/>
            <person name="Kiss B."/>
            <person name="Kocsube S."/>
            <person name="Kotiranta H."/>
            <person name="LaButti K.M."/>
            <person name="Lechner B.E."/>
            <person name="Liimatainen K."/>
            <person name="Lipzen A."/>
            <person name="Lukacs Z."/>
            <person name="Mihaltcheva S."/>
            <person name="Morgado L.N."/>
            <person name="Niskanen T."/>
            <person name="Noordeloos M.E."/>
            <person name="Ohm R.A."/>
            <person name="Ortiz-Santana B."/>
            <person name="Ovrebo C."/>
            <person name="Racz N."/>
            <person name="Riley R."/>
            <person name="Savchenko A."/>
            <person name="Shiryaev A."/>
            <person name="Soop K."/>
            <person name="Spirin V."/>
            <person name="Szebenyi C."/>
            <person name="Tomsovsky M."/>
            <person name="Tulloss R.E."/>
            <person name="Uehling J."/>
            <person name="Grigoriev I.V."/>
            <person name="Vagvolgyi C."/>
            <person name="Papp T."/>
            <person name="Martin F.M."/>
            <person name="Miettinen O."/>
            <person name="Hibbett D.S."/>
            <person name="Nagy L.G."/>
        </authorList>
    </citation>
    <scope>NUCLEOTIDE SEQUENCE [LARGE SCALE GENOMIC DNA]</scope>
    <source>
        <strain evidence="8 9">CBS 309.79</strain>
    </source>
</reference>
<dbReference type="Pfam" id="PF19036">
    <property type="entry name" value="Fuz_longin_1"/>
    <property type="match status" value="1"/>
</dbReference>
<gene>
    <name evidence="8" type="ORF">BDV98DRAFT_593018</name>
</gene>
<feature type="region of interest" description="Disordered" evidence="4">
    <location>
        <begin position="1"/>
        <end position="51"/>
    </location>
</feature>
<keyword evidence="9" id="KW-1185">Reference proteome</keyword>
<dbReference type="Pfam" id="PF19037">
    <property type="entry name" value="Fuz_longin_2"/>
    <property type="match status" value="1"/>
</dbReference>
<feature type="compositionally biased region" description="Low complexity" evidence="4">
    <location>
        <begin position="487"/>
        <end position="506"/>
    </location>
</feature>
<dbReference type="OrthoDB" id="272411at2759"/>
<dbReference type="InterPro" id="IPR043972">
    <property type="entry name" value="FUZ/MON1/HPS1_longin_1"/>
</dbReference>
<organism evidence="8 9">
    <name type="scientific">Pterulicium gracile</name>
    <dbReference type="NCBI Taxonomy" id="1884261"/>
    <lineage>
        <taxon>Eukaryota</taxon>
        <taxon>Fungi</taxon>
        <taxon>Dikarya</taxon>
        <taxon>Basidiomycota</taxon>
        <taxon>Agaricomycotina</taxon>
        <taxon>Agaricomycetes</taxon>
        <taxon>Agaricomycetidae</taxon>
        <taxon>Agaricales</taxon>
        <taxon>Pleurotineae</taxon>
        <taxon>Pterulaceae</taxon>
        <taxon>Pterulicium</taxon>
    </lineage>
</organism>
<feature type="domain" description="FUZ/MON1/HPS1 third Longin" evidence="7">
    <location>
        <begin position="549"/>
        <end position="652"/>
    </location>
</feature>
<evidence type="ECO:0000313" key="8">
    <source>
        <dbReference type="EMBL" id="TFL01796.1"/>
    </source>
</evidence>
<dbReference type="InterPro" id="IPR004353">
    <property type="entry name" value="Mon1"/>
</dbReference>
<feature type="compositionally biased region" description="Low complexity" evidence="4">
    <location>
        <begin position="21"/>
        <end position="51"/>
    </location>
</feature>
<keyword evidence="3" id="KW-0926">Vacuole</keyword>
<proteinExistence type="inferred from homology"/>
<feature type="compositionally biased region" description="Polar residues" evidence="4">
    <location>
        <begin position="512"/>
        <end position="521"/>
    </location>
</feature>
<evidence type="ECO:0000313" key="9">
    <source>
        <dbReference type="Proteomes" id="UP000305067"/>
    </source>
</evidence>
<dbReference type="EMBL" id="ML178824">
    <property type="protein sequence ID" value="TFL01796.1"/>
    <property type="molecule type" value="Genomic_DNA"/>
</dbReference>
<keyword evidence="3" id="KW-0967">Endosome</keyword>
<dbReference type="PANTHER" id="PTHR13027">
    <property type="entry name" value="SAND PROTEIN-RELATED"/>
    <property type="match status" value="1"/>
</dbReference>
<name>A0A5C3QIP1_9AGAR</name>
<dbReference type="GO" id="GO:0032585">
    <property type="term" value="C:multivesicular body membrane"/>
    <property type="evidence" value="ECO:0007669"/>
    <property type="project" value="UniProtKB-SubCell"/>
</dbReference>
<accession>A0A5C3QIP1</accession>
<dbReference type="GO" id="GO:0006914">
    <property type="term" value="P:autophagy"/>
    <property type="evidence" value="ECO:0007669"/>
    <property type="project" value="UniProtKB-UniRule"/>
</dbReference>
<dbReference type="STRING" id="1884261.A0A5C3QIP1"/>
<dbReference type="PANTHER" id="PTHR13027:SF7">
    <property type="entry name" value="VACUOLAR FUSION PROTEIN MON1 HOMOLOG"/>
    <property type="match status" value="1"/>
</dbReference>
<comment type="function">
    <text evidence="3">Required for multiple vacuole delivery pathways including the cytoplasm to vacuole transport (Cvt), autophagy, pexophagy and endocytosis.</text>
</comment>
<feature type="domain" description="FUZ/MON1/HPS1 first Longin" evidence="5">
    <location>
        <begin position="163"/>
        <end position="294"/>
    </location>
</feature>
<evidence type="ECO:0000256" key="4">
    <source>
        <dbReference type="SAM" id="MobiDB-lite"/>
    </source>
</evidence>
<keyword evidence="3" id="KW-0813">Transport</keyword>
<evidence type="ECO:0000256" key="2">
    <source>
        <dbReference type="ARBA" id="ARBA00018132"/>
    </source>
</evidence>
<dbReference type="Proteomes" id="UP000305067">
    <property type="component" value="Unassembled WGS sequence"/>
</dbReference>
<evidence type="ECO:0000259" key="7">
    <source>
        <dbReference type="Pfam" id="PF19038"/>
    </source>
</evidence>
<feature type="compositionally biased region" description="Polar residues" evidence="4">
    <location>
        <begin position="474"/>
        <end position="486"/>
    </location>
</feature>
<dbReference type="GO" id="GO:0035658">
    <property type="term" value="C:Mon1-Ccz1 complex"/>
    <property type="evidence" value="ECO:0007669"/>
    <property type="project" value="TreeGrafter"/>
</dbReference>
<feature type="region of interest" description="Disordered" evidence="4">
    <location>
        <begin position="82"/>
        <end position="116"/>
    </location>
</feature>
<feature type="region of interest" description="Disordered" evidence="4">
    <location>
        <begin position="464"/>
        <end position="521"/>
    </location>
</feature>
<dbReference type="GO" id="GO:0006623">
    <property type="term" value="P:protein targeting to vacuole"/>
    <property type="evidence" value="ECO:0007669"/>
    <property type="project" value="UniProtKB-UniRule"/>
</dbReference>
<dbReference type="PRINTS" id="PR01546">
    <property type="entry name" value="YEAST73DUF"/>
</dbReference>
<dbReference type="InterPro" id="IPR043971">
    <property type="entry name" value="FUZ/MON1/HPS1_longin_2"/>
</dbReference>
<feature type="domain" description="FUZ/MON1/HPS1 second Longin" evidence="6">
    <location>
        <begin position="334"/>
        <end position="451"/>
    </location>
</feature>
<dbReference type="Pfam" id="PF19038">
    <property type="entry name" value="Fuz_longin_3"/>
    <property type="match status" value="1"/>
</dbReference>
<dbReference type="GO" id="GO:0016192">
    <property type="term" value="P:vesicle-mediated transport"/>
    <property type="evidence" value="ECO:0007669"/>
    <property type="project" value="InterPro"/>
</dbReference>
<evidence type="ECO:0000259" key="6">
    <source>
        <dbReference type="Pfam" id="PF19037"/>
    </source>
</evidence>
<comment type="similarity">
    <text evidence="3">Belongs to the MON1/SAND family.</text>
</comment>
<dbReference type="GO" id="GO:0000329">
    <property type="term" value="C:fungal-type vacuole membrane"/>
    <property type="evidence" value="ECO:0007669"/>
    <property type="project" value="TreeGrafter"/>
</dbReference>
<dbReference type="AlphaFoldDB" id="A0A5C3QIP1"/>
<keyword evidence="3" id="KW-0653">Protein transport</keyword>
<keyword evidence="3" id="KW-0072">Autophagy</keyword>
<comment type="subcellular location">
    <subcellularLocation>
        <location evidence="3">Endosome</location>
        <location evidence="3">Multivesicular body membrane</location>
        <topology evidence="3">Peripheral membrane protein</topology>
    </subcellularLocation>
    <subcellularLocation>
        <location evidence="1 3">Prevacuolar compartment membrane</location>
        <topology evidence="1 3">Peripheral membrane protein</topology>
    </subcellularLocation>
    <subcellularLocation>
        <location evidence="3">Vacuole membrane</location>
        <topology evidence="3">Peripheral membrane protein</topology>
    </subcellularLocation>
</comment>
<protein>
    <recommendedName>
        <fullName evidence="2 3">Vacuolar fusion protein MON1</fullName>
    </recommendedName>
</protein>